<proteinExistence type="predicted"/>
<gene>
    <name evidence="1" type="ORF">LMG29542_07324</name>
</gene>
<protein>
    <submittedName>
        <fullName evidence="1">Uncharacterized protein</fullName>
    </submittedName>
</protein>
<dbReference type="AlphaFoldDB" id="A0A6J5F3Z1"/>
<accession>A0A6J5F3Z1</accession>
<sequence>MALSTDHLAIQGMKGMDQFMEKGRLGFRPLPKII</sequence>
<organism evidence="1 2">
    <name type="scientific">Paraburkholderia humisilvae</name>
    <dbReference type="NCBI Taxonomy" id="627669"/>
    <lineage>
        <taxon>Bacteria</taxon>
        <taxon>Pseudomonadati</taxon>
        <taxon>Pseudomonadota</taxon>
        <taxon>Betaproteobacteria</taxon>
        <taxon>Burkholderiales</taxon>
        <taxon>Burkholderiaceae</taxon>
        <taxon>Paraburkholderia</taxon>
    </lineage>
</organism>
<reference evidence="1 2" key="1">
    <citation type="submission" date="2020-04" db="EMBL/GenBank/DDBJ databases">
        <authorList>
            <person name="De Canck E."/>
        </authorList>
    </citation>
    <scope>NUCLEOTIDE SEQUENCE [LARGE SCALE GENOMIC DNA]</scope>
    <source>
        <strain evidence="1 2">LMG 29542</strain>
    </source>
</reference>
<name>A0A6J5F3Z1_9BURK</name>
<dbReference type="Proteomes" id="UP000494363">
    <property type="component" value="Unassembled WGS sequence"/>
</dbReference>
<evidence type="ECO:0000313" key="1">
    <source>
        <dbReference type="EMBL" id="CAB3773570.1"/>
    </source>
</evidence>
<dbReference type="EMBL" id="CADIKH010000079">
    <property type="protein sequence ID" value="CAB3773570.1"/>
    <property type="molecule type" value="Genomic_DNA"/>
</dbReference>
<keyword evidence="2" id="KW-1185">Reference proteome</keyword>
<evidence type="ECO:0000313" key="2">
    <source>
        <dbReference type="Proteomes" id="UP000494363"/>
    </source>
</evidence>